<protein>
    <submittedName>
        <fullName evidence="1">Uncharacterized protein</fullName>
    </submittedName>
</protein>
<organism evidence="1 2">
    <name type="scientific">Beta vulgaris subsp. vulgaris</name>
    <name type="common">Beet</name>
    <dbReference type="NCBI Taxonomy" id="3555"/>
    <lineage>
        <taxon>Eukaryota</taxon>
        <taxon>Viridiplantae</taxon>
        <taxon>Streptophyta</taxon>
        <taxon>Embryophyta</taxon>
        <taxon>Tracheophyta</taxon>
        <taxon>Spermatophyta</taxon>
        <taxon>Magnoliopsida</taxon>
        <taxon>eudicotyledons</taxon>
        <taxon>Gunneridae</taxon>
        <taxon>Pentapetalae</taxon>
        <taxon>Caryophyllales</taxon>
        <taxon>Chenopodiaceae</taxon>
        <taxon>Betoideae</taxon>
        <taxon>Beta</taxon>
    </lineage>
</organism>
<dbReference type="Gramene" id="KMS65467">
    <property type="protein sequence ID" value="KMS65467"/>
    <property type="gene ID" value="BVRB_035700"/>
</dbReference>
<dbReference type="AlphaFoldDB" id="A0A0J7YPK1"/>
<gene>
    <name evidence="1" type="ORF">BVRB_035700</name>
</gene>
<feature type="non-terminal residue" evidence="1">
    <location>
        <position position="1"/>
    </location>
</feature>
<name>A0A0J7YPK1_BETVV</name>
<dbReference type="OrthoDB" id="10674065at2759"/>
<dbReference type="EMBL" id="KQ108113">
    <property type="protein sequence ID" value="KMS65467.1"/>
    <property type="molecule type" value="Genomic_DNA"/>
</dbReference>
<evidence type="ECO:0000313" key="1">
    <source>
        <dbReference type="EMBL" id="KMS65467.1"/>
    </source>
</evidence>
<keyword evidence="2" id="KW-1185">Reference proteome</keyword>
<feature type="non-terminal residue" evidence="1">
    <location>
        <position position="114"/>
    </location>
</feature>
<dbReference type="Proteomes" id="UP000035740">
    <property type="component" value="Unassembled WGS sequence"/>
</dbReference>
<proteinExistence type="predicted"/>
<reference evidence="1 2" key="1">
    <citation type="journal article" date="2014" name="Nature">
        <title>The genome of the recently domesticated crop plant sugar beet (Beta vulgaris).</title>
        <authorList>
            <person name="Dohm J.C."/>
            <person name="Minoche A.E."/>
            <person name="Holtgrawe D."/>
            <person name="Capella-Gutierrez S."/>
            <person name="Zakrzewski F."/>
            <person name="Tafer H."/>
            <person name="Rupp O."/>
            <person name="Sorensen T.R."/>
            <person name="Stracke R."/>
            <person name="Reinhardt R."/>
            <person name="Goesmann A."/>
            <person name="Kraft T."/>
            <person name="Schulz B."/>
            <person name="Stadler P.F."/>
            <person name="Schmidt T."/>
            <person name="Gabaldon T."/>
            <person name="Lehrach H."/>
            <person name="Weisshaar B."/>
            <person name="Himmelbauer H."/>
        </authorList>
    </citation>
    <scope>NUCLEOTIDE SEQUENCE [LARGE SCALE GENOMIC DNA]</scope>
    <source>
        <tissue evidence="1">Taproot</tissue>
    </source>
</reference>
<sequence length="114" mass="12327">VRSANMSIAAQPSPLKLLKYMTDMKASVAQIKAVNFSGMIDSIQSFNRTIGELNCVSGLMDMIININTSLVVLPSSISQVTDMWDQVKPQIANMSSQQASLQSGVDSIKKMNSS</sequence>
<evidence type="ECO:0000313" key="2">
    <source>
        <dbReference type="Proteomes" id="UP000035740"/>
    </source>
</evidence>
<accession>A0A0J7YPK1</accession>